<evidence type="ECO:0000256" key="3">
    <source>
        <dbReference type="ARBA" id="ARBA00022617"/>
    </source>
</evidence>
<dbReference type="InterPro" id="IPR050056">
    <property type="entry name" value="Hemoglobin_oxygen_transport"/>
</dbReference>
<evidence type="ECO:0000259" key="8">
    <source>
        <dbReference type="PROSITE" id="PS01033"/>
    </source>
</evidence>
<dbReference type="Ensembl" id="ENSELUT00000041125.3">
    <property type="protein sequence ID" value="ENSELUP00000038990.1"/>
    <property type="gene ID" value="ENSELUG00000019002.3"/>
</dbReference>
<evidence type="ECO:0000313" key="10">
    <source>
        <dbReference type="Proteomes" id="UP000265140"/>
    </source>
</evidence>
<evidence type="ECO:0000313" key="9">
    <source>
        <dbReference type="Ensembl" id="ENSELUP00000038990.1"/>
    </source>
</evidence>
<dbReference type="InParanoid" id="A0A3P9AE71"/>
<accession>A0A3P9AE71</accession>
<dbReference type="PANTHER" id="PTHR11442:SF97">
    <property type="entry name" value="HEMOGLOBIN SUBUNIT ALPHA-D"/>
    <property type="match status" value="1"/>
</dbReference>
<dbReference type="GO" id="GO:0005344">
    <property type="term" value="F:oxygen carrier activity"/>
    <property type="evidence" value="ECO:0007669"/>
    <property type="project" value="UniProtKB-KW"/>
</dbReference>
<dbReference type="PRINTS" id="PR00612">
    <property type="entry name" value="ALPHAHAEM"/>
</dbReference>
<evidence type="ECO:0000256" key="2">
    <source>
        <dbReference type="ARBA" id="ARBA00022448"/>
    </source>
</evidence>
<keyword evidence="10" id="KW-1185">Reference proteome</keyword>
<keyword evidence="6" id="KW-0408">Iron</keyword>
<dbReference type="CDD" id="cd08927">
    <property type="entry name" value="Hb-alpha-like"/>
    <property type="match status" value="1"/>
</dbReference>
<dbReference type="GO" id="GO:0031720">
    <property type="term" value="F:haptoglobin binding"/>
    <property type="evidence" value="ECO:0007669"/>
    <property type="project" value="TreeGrafter"/>
</dbReference>
<keyword evidence="3 7" id="KW-0349">Heme</keyword>
<reference evidence="9" key="3">
    <citation type="submission" date="2025-08" db="UniProtKB">
        <authorList>
            <consortium name="Ensembl"/>
        </authorList>
    </citation>
    <scope>IDENTIFICATION</scope>
</reference>
<dbReference type="GO" id="GO:0046872">
    <property type="term" value="F:metal ion binding"/>
    <property type="evidence" value="ECO:0007669"/>
    <property type="project" value="UniProtKB-KW"/>
</dbReference>
<comment type="similarity">
    <text evidence="1 7">Belongs to the globin family.</text>
</comment>
<dbReference type="Proteomes" id="UP000265140">
    <property type="component" value="Chromosome 5"/>
</dbReference>
<keyword evidence="5" id="KW-0479">Metal-binding</keyword>
<dbReference type="GO" id="GO:0004601">
    <property type="term" value="F:peroxidase activity"/>
    <property type="evidence" value="ECO:0007669"/>
    <property type="project" value="TreeGrafter"/>
</dbReference>
<dbReference type="AlphaFoldDB" id="A0A3P9AE71"/>
<dbReference type="InterPro" id="IPR009050">
    <property type="entry name" value="Globin-like_sf"/>
</dbReference>
<protein>
    <recommendedName>
        <fullName evidence="8">Globin domain-containing protein</fullName>
    </recommendedName>
</protein>
<keyword evidence="4 7" id="KW-0561">Oxygen transport</keyword>
<dbReference type="GO" id="GO:0031838">
    <property type="term" value="C:haptoglobin-hemoglobin complex"/>
    <property type="evidence" value="ECO:0007669"/>
    <property type="project" value="TreeGrafter"/>
</dbReference>
<dbReference type="FunCoup" id="A0A3P9AE71">
    <property type="interactions" value="1"/>
</dbReference>
<evidence type="ECO:0000256" key="6">
    <source>
        <dbReference type="ARBA" id="ARBA00023004"/>
    </source>
</evidence>
<sequence>MLSKEEKELIAQIWEKMIPIASEIGSESLHRMMTTFPGTKTYFSHLDIRPRSKQMLSHGKKIVLAIAECSKDISSMMVTLAPLQTLHAYKLKIDPYNFKYLSHCLIVTLAAHMGSDFDPVAHAAMDKFLSAFAAVLAEKYR</sequence>
<evidence type="ECO:0000256" key="7">
    <source>
        <dbReference type="RuleBase" id="RU000356"/>
    </source>
</evidence>
<dbReference type="GO" id="GO:0043177">
    <property type="term" value="F:organic acid binding"/>
    <property type="evidence" value="ECO:0007669"/>
    <property type="project" value="TreeGrafter"/>
</dbReference>
<dbReference type="GO" id="GO:0005833">
    <property type="term" value="C:hemoglobin complex"/>
    <property type="evidence" value="ECO:0007669"/>
    <property type="project" value="InterPro"/>
</dbReference>
<name>A0A3P9AE71_ESOLU</name>
<dbReference type="Pfam" id="PF00042">
    <property type="entry name" value="Globin"/>
    <property type="match status" value="1"/>
</dbReference>
<evidence type="ECO:0000256" key="5">
    <source>
        <dbReference type="ARBA" id="ARBA00022723"/>
    </source>
</evidence>
<feature type="domain" description="Globin" evidence="8">
    <location>
        <begin position="1"/>
        <end position="141"/>
    </location>
</feature>
<dbReference type="PANTHER" id="PTHR11442">
    <property type="entry name" value="HEMOGLOBIN FAMILY MEMBER"/>
    <property type="match status" value="1"/>
</dbReference>
<dbReference type="GO" id="GO:0019825">
    <property type="term" value="F:oxygen binding"/>
    <property type="evidence" value="ECO:0007669"/>
    <property type="project" value="InterPro"/>
</dbReference>
<organism evidence="9 10">
    <name type="scientific">Esox lucius</name>
    <name type="common">Northern pike</name>
    <dbReference type="NCBI Taxonomy" id="8010"/>
    <lineage>
        <taxon>Eukaryota</taxon>
        <taxon>Metazoa</taxon>
        <taxon>Chordata</taxon>
        <taxon>Craniata</taxon>
        <taxon>Vertebrata</taxon>
        <taxon>Euteleostomi</taxon>
        <taxon>Actinopterygii</taxon>
        <taxon>Neopterygii</taxon>
        <taxon>Teleostei</taxon>
        <taxon>Protacanthopterygii</taxon>
        <taxon>Esociformes</taxon>
        <taxon>Esocidae</taxon>
        <taxon>Esox</taxon>
    </lineage>
</organism>
<proteinExistence type="inferred from homology"/>
<evidence type="ECO:0000256" key="4">
    <source>
        <dbReference type="ARBA" id="ARBA00022621"/>
    </source>
</evidence>
<dbReference type="GeneTree" id="ENSGT00940000154590"/>
<dbReference type="PROSITE" id="PS01033">
    <property type="entry name" value="GLOBIN"/>
    <property type="match status" value="1"/>
</dbReference>
<dbReference type="InterPro" id="IPR000971">
    <property type="entry name" value="Globin"/>
</dbReference>
<reference evidence="9" key="2">
    <citation type="submission" date="2020-02" db="EMBL/GenBank/DDBJ databases">
        <title>Esox lucius (northern pike) genome, fEsoLuc1, primary haplotype.</title>
        <authorList>
            <person name="Myers G."/>
            <person name="Karagic N."/>
            <person name="Meyer A."/>
            <person name="Pippel M."/>
            <person name="Reichard M."/>
            <person name="Winkler S."/>
            <person name="Tracey A."/>
            <person name="Sims Y."/>
            <person name="Howe K."/>
            <person name="Rhie A."/>
            <person name="Formenti G."/>
            <person name="Durbin R."/>
            <person name="Fedrigo O."/>
            <person name="Jarvis E.D."/>
        </authorList>
    </citation>
    <scope>NUCLEOTIDE SEQUENCE [LARGE SCALE GENOMIC DNA]</scope>
</reference>
<reference evidence="10" key="1">
    <citation type="journal article" date="2014" name="PLoS ONE">
        <title>The genome and linkage map of the northern pike (Esox lucius): conserved synteny revealed between the salmonid sister group and the Neoteleostei.</title>
        <authorList>
            <person name="Rondeau E.B."/>
            <person name="Minkley D.R."/>
            <person name="Leong J.S."/>
            <person name="Messmer A.M."/>
            <person name="Jantzen J.R."/>
            <person name="von Schalburg K.R."/>
            <person name="Lemon C."/>
            <person name="Bird N.H."/>
            <person name="Koop B.F."/>
        </authorList>
    </citation>
    <scope>NUCLEOTIDE SEQUENCE</scope>
</reference>
<dbReference type="InterPro" id="IPR012292">
    <property type="entry name" value="Globin/Proto"/>
</dbReference>
<dbReference type="GO" id="GO:0042744">
    <property type="term" value="P:hydrogen peroxide catabolic process"/>
    <property type="evidence" value="ECO:0007669"/>
    <property type="project" value="TreeGrafter"/>
</dbReference>
<dbReference type="GO" id="GO:0072562">
    <property type="term" value="C:blood microparticle"/>
    <property type="evidence" value="ECO:0007669"/>
    <property type="project" value="TreeGrafter"/>
</dbReference>
<dbReference type="SUPFAM" id="SSF46458">
    <property type="entry name" value="Globin-like"/>
    <property type="match status" value="1"/>
</dbReference>
<keyword evidence="2 7" id="KW-0813">Transport</keyword>
<dbReference type="GO" id="GO:0020037">
    <property type="term" value="F:heme binding"/>
    <property type="evidence" value="ECO:0007669"/>
    <property type="project" value="InterPro"/>
</dbReference>
<dbReference type="FunFam" id="1.10.490.10:FF:000002">
    <property type="entry name" value="Hemoglobin subunit alpha"/>
    <property type="match status" value="1"/>
</dbReference>
<reference evidence="9" key="4">
    <citation type="submission" date="2025-09" db="UniProtKB">
        <authorList>
            <consortium name="Ensembl"/>
        </authorList>
    </citation>
    <scope>IDENTIFICATION</scope>
</reference>
<dbReference type="OMA" id="ACHMGED"/>
<dbReference type="STRING" id="8010.ENSELUP00000038990"/>
<dbReference type="InterPro" id="IPR002338">
    <property type="entry name" value="Hemoglobin_a-typ"/>
</dbReference>
<dbReference type="Gene3D" id="1.10.490.10">
    <property type="entry name" value="Globins"/>
    <property type="match status" value="1"/>
</dbReference>
<dbReference type="Bgee" id="ENSELUG00000019002">
    <property type="expression patterns" value="Expressed in mesonephros and 11 other cell types or tissues"/>
</dbReference>
<evidence type="ECO:0000256" key="1">
    <source>
        <dbReference type="ARBA" id="ARBA00008705"/>
    </source>
</evidence>